<dbReference type="RefSeq" id="XP_005109318.1">
    <property type="nucleotide sequence ID" value="XM_005109261.3"/>
</dbReference>
<sequence>MAQTTVASGSDKAQTTATVTDMIDFTGTHEVEENCAEAGGPLSLNACSKNPGHPQFIPVDEFSEDHVRSVIHKDEHWPVELVTDLVRCCQNLVVRINAPFVSKDRPDGYPFARYRGTRTDKVGSGFVSHSVEALAKPCGCWECKQEKPDAKENKDKWYSIIDFKVETARHVVFDDAEASQCEVVFFDNQPSGTGRFTLAGGWQVDKNHTKNDYCVLYRTTHLVDQGKRLLNFYKTYEDLRFRDHRETNLSRSPRIPAAVISHPHGRMKYITLGHIDALHGTGEEKDRRLLYTVPTCPGSSGGMVLRLDYWNSIWSQAKPHCSARPKLGNQGFSVVPSGDFAQPMPALYKKPVDRL</sequence>
<evidence type="ECO:0000313" key="2">
    <source>
        <dbReference type="RefSeq" id="XP_005109318.1"/>
    </source>
</evidence>
<proteinExistence type="predicted"/>
<evidence type="ECO:0000313" key="1">
    <source>
        <dbReference type="Proteomes" id="UP000694888"/>
    </source>
</evidence>
<accession>A0ABM0K5N6</accession>
<dbReference type="InterPro" id="IPR009003">
    <property type="entry name" value="Peptidase_S1_PA"/>
</dbReference>
<dbReference type="RefSeq" id="XP_005109319.1">
    <property type="nucleotide sequence ID" value="XM_005109262.3"/>
</dbReference>
<keyword evidence="1" id="KW-1185">Reference proteome</keyword>
<dbReference type="SUPFAM" id="SSF50494">
    <property type="entry name" value="Trypsin-like serine proteases"/>
    <property type="match status" value="1"/>
</dbReference>
<protein>
    <submittedName>
        <fullName evidence="2 3">Uncharacterized protein LOC101851446</fullName>
    </submittedName>
</protein>
<reference evidence="2 3" key="1">
    <citation type="submission" date="2025-05" db="UniProtKB">
        <authorList>
            <consortium name="RefSeq"/>
        </authorList>
    </citation>
    <scope>IDENTIFICATION</scope>
</reference>
<organism evidence="1 2">
    <name type="scientific">Aplysia californica</name>
    <name type="common">California sea hare</name>
    <dbReference type="NCBI Taxonomy" id="6500"/>
    <lineage>
        <taxon>Eukaryota</taxon>
        <taxon>Metazoa</taxon>
        <taxon>Spiralia</taxon>
        <taxon>Lophotrochozoa</taxon>
        <taxon>Mollusca</taxon>
        <taxon>Gastropoda</taxon>
        <taxon>Heterobranchia</taxon>
        <taxon>Euthyneura</taxon>
        <taxon>Tectipleura</taxon>
        <taxon>Aplysiida</taxon>
        <taxon>Aplysioidea</taxon>
        <taxon>Aplysiidae</taxon>
        <taxon>Aplysia</taxon>
    </lineage>
</organism>
<evidence type="ECO:0000313" key="3">
    <source>
        <dbReference type="RefSeq" id="XP_005109319.1"/>
    </source>
</evidence>
<dbReference type="Proteomes" id="UP000694888">
    <property type="component" value="Unplaced"/>
</dbReference>
<dbReference type="GeneID" id="101851446"/>
<name>A0ABM0K5N6_APLCA</name>
<gene>
    <name evidence="2 3" type="primary">LOC101851446</name>
</gene>